<feature type="region of interest" description="Disordered" evidence="2">
    <location>
        <begin position="1"/>
        <end position="21"/>
    </location>
</feature>
<feature type="compositionally biased region" description="Basic and acidic residues" evidence="2">
    <location>
        <begin position="8"/>
        <end position="21"/>
    </location>
</feature>
<accession>A0A1R2BUZ0</accession>
<feature type="coiled-coil region" evidence="1">
    <location>
        <begin position="91"/>
        <end position="198"/>
    </location>
</feature>
<evidence type="ECO:0000256" key="2">
    <source>
        <dbReference type="SAM" id="MobiDB-lite"/>
    </source>
</evidence>
<feature type="coiled-coil region" evidence="1">
    <location>
        <begin position="404"/>
        <end position="445"/>
    </location>
</feature>
<feature type="region of interest" description="Disordered" evidence="2">
    <location>
        <begin position="63"/>
        <end position="82"/>
    </location>
</feature>
<gene>
    <name evidence="3" type="ORF">SteCoe_19280</name>
</gene>
<keyword evidence="1" id="KW-0175">Coiled coil</keyword>
<name>A0A1R2BUZ0_9CILI</name>
<dbReference type="Proteomes" id="UP000187209">
    <property type="component" value="Unassembled WGS sequence"/>
</dbReference>
<dbReference type="EMBL" id="MPUH01000422">
    <property type="protein sequence ID" value="OMJ80477.1"/>
    <property type="molecule type" value="Genomic_DNA"/>
</dbReference>
<evidence type="ECO:0000313" key="4">
    <source>
        <dbReference type="Proteomes" id="UP000187209"/>
    </source>
</evidence>
<feature type="coiled-coil region" evidence="1">
    <location>
        <begin position="263"/>
        <end position="331"/>
    </location>
</feature>
<organism evidence="3 4">
    <name type="scientific">Stentor coeruleus</name>
    <dbReference type="NCBI Taxonomy" id="5963"/>
    <lineage>
        <taxon>Eukaryota</taxon>
        <taxon>Sar</taxon>
        <taxon>Alveolata</taxon>
        <taxon>Ciliophora</taxon>
        <taxon>Postciliodesmatophora</taxon>
        <taxon>Heterotrichea</taxon>
        <taxon>Heterotrichida</taxon>
        <taxon>Stentoridae</taxon>
        <taxon>Stentor</taxon>
    </lineage>
</organism>
<proteinExistence type="predicted"/>
<dbReference type="OrthoDB" id="311625at2759"/>
<reference evidence="3 4" key="1">
    <citation type="submission" date="2016-11" db="EMBL/GenBank/DDBJ databases">
        <title>The macronuclear genome of Stentor coeruleus: a giant cell with tiny introns.</title>
        <authorList>
            <person name="Slabodnick M."/>
            <person name="Ruby J.G."/>
            <person name="Reiff S.B."/>
            <person name="Swart E.C."/>
            <person name="Gosai S."/>
            <person name="Prabakaran S."/>
            <person name="Witkowska E."/>
            <person name="Larue G.E."/>
            <person name="Fisher S."/>
            <person name="Freeman R.M."/>
            <person name="Gunawardena J."/>
            <person name="Chu W."/>
            <person name="Stover N.A."/>
            <person name="Gregory B.D."/>
            <person name="Nowacki M."/>
            <person name="Derisi J."/>
            <person name="Roy S.W."/>
            <person name="Marshall W.F."/>
            <person name="Sood P."/>
        </authorList>
    </citation>
    <scope>NUCLEOTIDE SEQUENCE [LARGE SCALE GENOMIC DNA]</scope>
    <source>
        <strain evidence="3">WM001</strain>
    </source>
</reference>
<evidence type="ECO:0000313" key="3">
    <source>
        <dbReference type="EMBL" id="OMJ80477.1"/>
    </source>
</evidence>
<keyword evidence="4" id="KW-1185">Reference proteome</keyword>
<sequence length="538" mass="62632">MDMNPKIRGQERYRQSARSIDKKVQGADSVLGSFRTSTQFGGTGFSGEPKRVTVIKPASSDTKLEGYSLNRNPKPETAPLPQTGKVEEEFINNLQQQIYFTELEIKLLKDQENNRANKFMGGLDAGPLTENLVMLKGKYKKIEEELNKKIDDLETENRELQTKNNTANINYSRFIEEIKDLGNRLNNERENFDRESEKYRKAISTTTFFKEENAKILTDMTKARDLAKAYTGETRIKIERQATNLGSLEEKLTQAEIFKNKLIDEKNKQTLALQEKLFQLQEDVKNNSTLNIVQEKLTFLSAQKQEVEMERDNLVNRIKTLKQSKAMIEKAASQLALEKRALINQVEECKMILDREKSQQELILSQKLRQKEDKEVNNNTTLLEDSRMENENTMALLRNIIAANTELSEERTQLHYDIEELKEKKEMLEKDFQSLKSNCILLEADYKDITVKIRTFEERNKEIGQDIEGRVAGIRQMHEENQELRERLDFIKKKVEINDQLKNIDLEELKMLSRSNLMMNNTITDLISKWENLQAKKK</sequence>
<protein>
    <submittedName>
        <fullName evidence="3">Uncharacterized protein</fullName>
    </submittedName>
</protein>
<dbReference type="AlphaFoldDB" id="A0A1R2BUZ0"/>
<evidence type="ECO:0000256" key="1">
    <source>
        <dbReference type="SAM" id="Coils"/>
    </source>
</evidence>
<comment type="caution">
    <text evidence="3">The sequence shown here is derived from an EMBL/GenBank/DDBJ whole genome shotgun (WGS) entry which is preliminary data.</text>
</comment>